<evidence type="ECO:0000256" key="1">
    <source>
        <dbReference type="ARBA" id="ARBA00008561"/>
    </source>
</evidence>
<dbReference type="PANTHER" id="PTHR35108">
    <property type="entry name" value="30S RIBOSOMAL PROTEIN 3, CHLOROPLASTIC"/>
    <property type="match status" value="1"/>
</dbReference>
<dbReference type="GO" id="GO:0003735">
    <property type="term" value="F:structural constituent of ribosome"/>
    <property type="evidence" value="ECO:0007669"/>
    <property type="project" value="InterPro"/>
</dbReference>
<dbReference type="Proteomes" id="UP000323000">
    <property type="component" value="Chromosome 7"/>
</dbReference>
<dbReference type="GO" id="GO:1990904">
    <property type="term" value="C:ribonucleoprotein complex"/>
    <property type="evidence" value="ECO:0007669"/>
    <property type="project" value="UniProtKB-KW"/>
</dbReference>
<evidence type="ECO:0008006" key="6">
    <source>
        <dbReference type="Google" id="ProtNLM"/>
    </source>
</evidence>
<evidence type="ECO:0000256" key="2">
    <source>
        <dbReference type="ARBA" id="ARBA00022980"/>
    </source>
</evidence>
<dbReference type="GO" id="GO:0005840">
    <property type="term" value="C:ribosome"/>
    <property type="evidence" value="ECO:0007669"/>
    <property type="project" value="UniProtKB-KW"/>
</dbReference>
<comment type="caution">
    <text evidence="4">The sequence shown here is derived from an EMBL/GenBank/DDBJ whole genome shotgun (WGS) entry which is preliminary data.</text>
</comment>
<evidence type="ECO:0000256" key="3">
    <source>
        <dbReference type="ARBA" id="ARBA00023274"/>
    </source>
</evidence>
<gene>
    <name evidence="4" type="ORF">EZV62_015630</name>
</gene>
<accession>A0A5C7HLD1</accession>
<dbReference type="Gene3D" id="3.30.390.140">
    <property type="match status" value="1"/>
</dbReference>
<protein>
    <recommendedName>
        <fullName evidence="6">Ribosomal protein PSRP-3/Ycf65</fullName>
    </recommendedName>
</protein>
<keyword evidence="2" id="KW-0689">Ribosomal protein</keyword>
<reference evidence="5" key="1">
    <citation type="journal article" date="2019" name="Gigascience">
        <title>De novo genome assembly of the endangered Acer yangbiense, a plant species with extremely small populations endemic to Yunnan Province, China.</title>
        <authorList>
            <person name="Yang J."/>
            <person name="Wariss H.M."/>
            <person name="Tao L."/>
            <person name="Zhang R."/>
            <person name="Yun Q."/>
            <person name="Hollingsworth P."/>
            <person name="Dao Z."/>
            <person name="Luo G."/>
            <person name="Guo H."/>
            <person name="Ma Y."/>
            <person name="Sun W."/>
        </authorList>
    </citation>
    <scope>NUCLEOTIDE SEQUENCE [LARGE SCALE GENOMIC DNA]</scope>
    <source>
        <strain evidence="5">cv. Malutang</strain>
    </source>
</reference>
<evidence type="ECO:0000313" key="5">
    <source>
        <dbReference type="Proteomes" id="UP000323000"/>
    </source>
</evidence>
<dbReference type="InterPro" id="IPR038447">
    <property type="entry name" value="PSRP-3/Ycf65_sf"/>
</dbReference>
<sequence>MVAPLEHDFMEHTYVPDSIVPPIPADQAIMEEVYVPHRIPKRRLFKKTVARKVAKRAEGTFASNVPNPESSIDDVEEKWEAVPRVEVQAGGTSKNQGATMALMVAHFVAFPVMEELAWAYMAIERSIGKEPHTKHLELPYEFSLITFHTNEKTDILGVKVNIGPLPDKDYSSFMTAEPDDISWPVFKDLTMGYGMIPLLVLGLVAPQARQRLNLWSLDSYFSRPFKLGVVVKPNEKPRVVLKFIWMQNDIGIALDQMIPGHGTIPLSPYYFWPRKDAWEELKVLLESKPWISQIERIHLLNQATDIINLWQTAGGNLL</sequence>
<proteinExistence type="inferred from homology"/>
<dbReference type="Pfam" id="PF04839">
    <property type="entry name" value="PSRP-3_Ycf65"/>
    <property type="match status" value="1"/>
</dbReference>
<dbReference type="OrthoDB" id="1918956at2759"/>
<evidence type="ECO:0000313" key="4">
    <source>
        <dbReference type="EMBL" id="TXG57801.1"/>
    </source>
</evidence>
<dbReference type="GO" id="GO:0006412">
    <property type="term" value="P:translation"/>
    <property type="evidence" value="ECO:0007669"/>
    <property type="project" value="InterPro"/>
</dbReference>
<comment type="similarity">
    <text evidence="1">Belongs to the chloroplast-specific ribosomal protein cS23 family.</text>
</comment>
<keyword evidence="3" id="KW-0687">Ribonucleoprotein</keyword>
<keyword evidence="5" id="KW-1185">Reference proteome</keyword>
<organism evidence="4 5">
    <name type="scientific">Acer yangbiense</name>
    <dbReference type="NCBI Taxonomy" id="1000413"/>
    <lineage>
        <taxon>Eukaryota</taxon>
        <taxon>Viridiplantae</taxon>
        <taxon>Streptophyta</taxon>
        <taxon>Embryophyta</taxon>
        <taxon>Tracheophyta</taxon>
        <taxon>Spermatophyta</taxon>
        <taxon>Magnoliopsida</taxon>
        <taxon>eudicotyledons</taxon>
        <taxon>Gunneridae</taxon>
        <taxon>Pentapetalae</taxon>
        <taxon>rosids</taxon>
        <taxon>malvids</taxon>
        <taxon>Sapindales</taxon>
        <taxon>Sapindaceae</taxon>
        <taxon>Hippocastanoideae</taxon>
        <taxon>Acereae</taxon>
        <taxon>Acer</taxon>
    </lineage>
</organism>
<dbReference type="EMBL" id="VAHF01000007">
    <property type="protein sequence ID" value="TXG57801.1"/>
    <property type="molecule type" value="Genomic_DNA"/>
</dbReference>
<name>A0A5C7HLD1_9ROSI</name>
<dbReference type="InterPro" id="IPR006924">
    <property type="entry name" value="Ribosomal_cS23-like"/>
</dbReference>
<dbReference type="PANTHER" id="PTHR35108:SF12">
    <property type="entry name" value="SMALL RIBOSOMAL SUBUNIT PROTEIN CS23Y"/>
    <property type="match status" value="1"/>
</dbReference>
<dbReference type="AlphaFoldDB" id="A0A5C7HLD1"/>